<organism evidence="2 3">
    <name type="scientific">Dendrothele bispora (strain CBS 962.96)</name>
    <dbReference type="NCBI Taxonomy" id="1314807"/>
    <lineage>
        <taxon>Eukaryota</taxon>
        <taxon>Fungi</taxon>
        <taxon>Dikarya</taxon>
        <taxon>Basidiomycota</taxon>
        <taxon>Agaricomycotina</taxon>
        <taxon>Agaricomycetes</taxon>
        <taxon>Agaricomycetidae</taxon>
        <taxon>Agaricales</taxon>
        <taxon>Agaricales incertae sedis</taxon>
        <taxon>Dendrothele</taxon>
    </lineage>
</organism>
<sequence length="309" mass="34793">METQNLDLSAISAPNNSVRLHQPVLPNTSYEYQQHMSGSHEQSQTQNTAYTVDQTVNHASFSLPFYDKFLGPGPPPVSSVPIPSGPQLYPLQDQSSSLSDNHNVSLQNPELSSRRALEGSMHLIQNHPIPDELNLHQLENTNSFQQPLVNLQSGGTHTSAFVLETGQCNTSKAPSELRVDEMRVKIKEQFLSMLKSHNIDTGDKLPWRNLLKILQERKCQFENWPEGIPHPHTQNGIEKAPQKEIKALYKALLDKERPLRICRIDRGSGGADLRFILQDPPGSGSNAKRNRDEQGGEIEERESNRRRMD</sequence>
<accession>A0A4S8L4T2</accession>
<reference evidence="2 3" key="1">
    <citation type="journal article" date="2019" name="Nat. Ecol. Evol.">
        <title>Megaphylogeny resolves global patterns of mushroom evolution.</title>
        <authorList>
            <person name="Varga T."/>
            <person name="Krizsan K."/>
            <person name="Foldi C."/>
            <person name="Dima B."/>
            <person name="Sanchez-Garcia M."/>
            <person name="Sanchez-Ramirez S."/>
            <person name="Szollosi G.J."/>
            <person name="Szarkandi J.G."/>
            <person name="Papp V."/>
            <person name="Albert L."/>
            <person name="Andreopoulos W."/>
            <person name="Angelini C."/>
            <person name="Antonin V."/>
            <person name="Barry K.W."/>
            <person name="Bougher N.L."/>
            <person name="Buchanan P."/>
            <person name="Buyck B."/>
            <person name="Bense V."/>
            <person name="Catcheside P."/>
            <person name="Chovatia M."/>
            <person name="Cooper J."/>
            <person name="Damon W."/>
            <person name="Desjardin D."/>
            <person name="Finy P."/>
            <person name="Geml J."/>
            <person name="Haridas S."/>
            <person name="Hughes K."/>
            <person name="Justo A."/>
            <person name="Karasinski D."/>
            <person name="Kautmanova I."/>
            <person name="Kiss B."/>
            <person name="Kocsube S."/>
            <person name="Kotiranta H."/>
            <person name="LaButti K.M."/>
            <person name="Lechner B.E."/>
            <person name="Liimatainen K."/>
            <person name="Lipzen A."/>
            <person name="Lukacs Z."/>
            <person name="Mihaltcheva S."/>
            <person name="Morgado L.N."/>
            <person name="Niskanen T."/>
            <person name="Noordeloos M.E."/>
            <person name="Ohm R.A."/>
            <person name="Ortiz-Santana B."/>
            <person name="Ovrebo C."/>
            <person name="Racz N."/>
            <person name="Riley R."/>
            <person name="Savchenko A."/>
            <person name="Shiryaev A."/>
            <person name="Soop K."/>
            <person name="Spirin V."/>
            <person name="Szebenyi C."/>
            <person name="Tomsovsky M."/>
            <person name="Tulloss R.E."/>
            <person name="Uehling J."/>
            <person name="Grigoriev I.V."/>
            <person name="Vagvolgyi C."/>
            <person name="Papp T."/>
            <person name="Martin F.M."/>
            <person name="Miettinen O."/>
            <person name="Hibbett D.S."/>
            <person name="Nagy L.G."/>
        </authorList>
    </citation>
    <scope>NUCLEOTIDE SEQUENCE [LARGE SCALE GENOMIC DNA]</scope>
    <source>
        <strain evidence="2 3">CBS 962.96</strain>
    </source>
</reference>
<feature type="region of interest" description="Disordered" evidence="1">
    <location>
        <begin position="76"/>
        <end position="109"/>
    </location>
</feature>
<dbReference type="AlphaFoldDB" id="A0A4S8L4T2"/>
<dbReference type="Proteomes" id="UP000297245">
    <property type="component" value="Unassembled WGS sequence"/>
</dbReference>
<gene>
    <name evidence="2" type="ORF">K435DRAFT_784133</name>
</gene>
<evidence type="ECO:0000313" key="3">
    <source>
        <dbReference type="Proteomes" id="UP000297245"/>
    </source>
</evidence>
<keyword evidence="3" id="KW-1185">Reference proteome</keyword>
<feature type="region of interest" description="Disordered" evidence="1">
    <location>
        <begin position="273"/>
        <end position="309"/>
    </location>
</feature>
<dbReference type="EMBL" id="ML179655">
    <property type="protein sequence ID" value="THU83549.1"/>
    <property type="molecule type" value="Genomic_DNA"/>
</dbReference>
<name>A0A4S8L4T2_DENBC</name>
<proteinExistence type="predicted"/>
<feature type="compositionally biased region" description="Polar residues" evidence="1">
    <location>
        <begin position="92"/>
        <end position="109"/>
    </location>
</feature>
<protein>
    <submittedName>
        <fullName evidence="2">Uncharacterized protein</fullName>
    </submittedName>
</protein>
<evidence type="ECO:0000256" key="1">
    <source>
        <dbReference type="SAM" id="MobiDB-lite"/>
    </source>
</evidence>
<dbReference type="OrthoDB" id="3112425at2759"/>
<evidence type="ECO:0000313" key="2">
    <source>
        <dbReference type="EMBL" id="THU83549.1"/>
    </source>
</evidence>